<reference evidence="1 2" key="1">
    <citation type="submission" date="2016-11" db="EMBL/GenBank/DDBJ databases">
        <authorList>
            <person name="Jaros S."/>
            <person name="Januszkiewicz K."/>
            <person name="Wedrychowicz H."/>
        </authorList>
    </citation>
    <scope>NUCLEOTIDE SEQUENCE [LARGE SCALE GENOMIC DNA]</scope>
    <source>
        <strain evidence="1 2">DSM 18231</strain>
    </source>
</reference>
<dbReference type="Proteomes" id="UP000184000">
    <property type="component" value="Unassembled WGS sequence"/>
</dbReference>
<dbReference type="InterPro" id="IPR016084">
    <property type="entry name" value="Haem_Oase-like_multi-hlx"/>
</dbReference>
<name>A0A1M5LFV8_9GAMM</name>
<protein>
    <submittedName>
        <fullName evidence="1">Heme oxygenase</fullName>
    </submittedName>
</protein>
<organism evidence="1 2">
    <name type="scientific">Stutzerimonas xanthomarina DSM 18231</name>
    <dbReference type="NCBI Taxonomy" id="1403346"/>
    <lineage>
        <taxon>Bacteria</taxon>
        <taxon>Pseudomonadati</taxon>
        <taxon>Pseudomonadota</taxon>
        <taxon>Gammaproteobacteria</taxon>
        <taxon>Pseudomonadales</taxon>
        <taxon>Pseudomonadaceae</taxon>
        <taxon>Stutzerimonas</taxon>
    </lineage>
</organism>
<sequence>MELLRSRLRAATAPHHQRVDAAFSAFPLEQIDGYRDFLRAHAQVVDPLEVALEASDIEAMVNDWPQRQRRHALSADLAELEGRPPVTESISYPLRPGWCLGAAYVIEGSRLGGRVLAKRVASSNPNAPLRYLAGHGTTPSWADFLEQLERHGKTHPWEDVRAGAMDTFERFLAAAKTQRP</sequence>
<evidence type="ECO:0000313" key="2">
    <source>
        <dbReference type="Proteomes" id="UP000184000"/>
    </source>
</evidence>
<evidence type="ECO:0000313" key="1">
    <source>
        <dbReference type="EMBL" id="SHG63836.1"/>
    </source>
</evidence>
<proteinExistence type="predicted"/>
<dbReference type="SUPFAM" id="SSF48613">
    <property type="entry name" value="Heme oxygenase-like"/>
    <property type="match status" value="1"/>
</dbReference>
<gene>
    <name evidence="1" type="ORF">SAMN02744645_1029</name>
</gene>
<dbReference type="GeneID" id="98636221"/>
<dbReference type="CDD" id="cd19166">
    <property type="entry name" value="HemeO-bac"/>
    <property type="match status" value="1"/>
</dbReference>
<dbReference type="Gene3D" id="1.20.910.10">
    <property type="entry name" value="Heme oxygenase-like"/>
    <property type="match status" value="1"/>
</dbReference>
<dbReference type="EMBL" id="FQXA01000001">
    <property type="protein sequence ID" value="SHG63836.1"/>
    <property type="molecule type" value="Genomic_DNA"/>
</dbReference>
<accession>A0A1M5LFV8</accession>
<dbReference type="AlphaFoldDB" id="A0A1M5LFV8"/>
<dbReference type="RefSeq" id="WP_073299428.1">
    <property type="nucleotide sequence ID" value="NZ_FQXA01000001.1"/>
</dbReference>